<evidence type="ECO:0000313" key="9">
    <source>
        <dbReference type="EMBL" id="KAJ3739602.1"/>
    </source>
</evidence>
<keyword evidence="3 9" id="KW-0378">Hydrolase</keyword>
<dbReference type="Pfam" id="PF02785">
    <property type="entry name" value="Biotin_carb_C"/>
    <property type="match status" value="1"/>
</dbReference>
<dbReference type="InterPro" id="IPR050856">
    <property type="entry name" value="Biotin_carboxylase_complex"/>
</dbReference>
<dbReference type="InterPro" id="IPR005482">
    <property type="entry name" value="Biotin_COase_C"/>
</dbReference>
<dbReference type="GO" id="GO:0016874">
    <property type="term" value="F:ligase activity"/>
    <property type="evidence" value="ECO:0007669"/>
    <property type="project" value="UniProtKB-KW"/>
</dbReference>
<evidence type="ECO:0000256" key="6">
    <source>
        <dbReference type="PROSITE-ProRule" id="PRU00409"/>
    </source>
</evidence>
<dbReference type="CDD" id="cd06850">
    <property type="entry name" value="biotinyl_domain"/>
    <property type="match status" value="1"/>
</dbReference>
<dbReference type="SUPFAM" id="SSF50891">
    <property type="entry name" value="Cyclophilin-like"/>
    <property type="match status" value="2"/>
</dbReference>
<dbReference type="SMART" id="SM00797">
    <property type="entry name" value="AHS2"/>
    <property type="match status" value="1"/>
</dbReference>
<dbReference type="SUPFAM" id="SSF51246">
    <property type="entry name" value="Rudiment single hybrid motif"/>
    <property type="match status" value="1"/>
</dbReference>
<dbReference type="PROSITE" id="PS50979">
    <property type="entry name" value="BC"/>
    <property type="match status" value="1"/>
</dbReference>
<keyword evidence="1" id="KW-0436">Ligase</keyword>
<keyword evidence="5" id="KW-0092">Biotin</keyword>
<dbReference type="SUPFAM" id="SSF160467">
    <property type="entry name" value="PH0987 N-terminal domain-like"/>
    <property type="match status" value="1"/>
</dbReference>
<dbReference type="GO" id="GO:0005524">
    <property type="term" value="F:ATP binding"/>
    <property type="evidence" value="ECO:0007669"/>
    <property type="project" value="UniProtKB-UniRule"/>
</dbReference>
<dbReference type="InterPro" id="IPR011053">
    <property type="entry name" value="Single_hybrid_motif"/>
</dbReference>
<dbReference type="EMBL" id="JANVFU010000018">
    <property type="protein sequence ID" value="KAJ3739602.1"/>
    <property type="molecule type" value="Genomic_DNA"/>
</dbReference>
<dbReference type="SUPFAM" id="SSF51230">
    <property type="entry name" value="Single hybrid motif"/>
    <property type="match status" value="1"/>
</dbReference>
<evidence type="ECO:0000256" key="2">
    <source>
        <dbReference type="ARBA" id="ARBA00022741"/>
    </source>
</evidence>
<dbReference type="InterPro" id="IPR029000">
    <property type="entry name" value="Cyclophilin-like_dom_sf"/>
</dbReference>
<dbReference type="Gene3D" id="2.40.50.100">
    <property type="match status" value="1"/>
</dbReference>
<accession>A0A9W8NRX8</accession>
<dbReference type="InterPro" id="IPR005479">
    <property type="entry name" value="CPAse_ATP-bd"/>
</dbReference>
<dbReference type="InterPro" id="IPR016185">
    <property type="entry name" value="PreATP-grasp_dom_sf"/>
</dbReference>
<reference evidence="9 10" key="1">
    <citation type="journal article" date="2023" name="Proc. Natl. Acad. Sci. U.S.A.">
        <title>A global phylogenomic analysis of the shiitake genus Lentinula.</title>
        <authorList>
            <person name="Sierra-Patev S."/>
            <person name="Min B."/>
            <person name="Naranjo-Ortiz M."/>
            <person name="Looney B."/>
            <person name="Konkel Z."/>
            <person name="Slot J.C."/>
            <person name="Sakamoto Y."/>
            <person name="Steenwyk J.L."/>
            <person name="Rokas A."/>
            <person name="Carro J."/>
            <person name="Camarero S."/>
            <person name="Ferreira P."/>
            <person name="Molpeceres G."/>
            <person name="Ruiz-Duenas F.J."/>
            <person name="Serrano A."/>
            <person name="Henrissat B."/>
            <person name="Drula E."/>
            <person name="Hughes K.W."/>
            <person name="Mata J.L."/>
            <person name="Ishikawa N.K."/>
            <person name="Vargas-Isla R."/>
            <person name="Ushijima S."/>
            <person name="Smith C.A."/>
            <person name="Donoghue J."/>
            <person name="Ahrendt S."/>
            <person name="Andreopoulos W."/>
            <person name="He G."/>
            <person name="LaButti K."/>
            <person name="Lipzen A."/>
            <person name="Ng V."/>
            <person name="Riley R."/>
            <person name="Sandor L."/>
            <person name="Barry K."/>
            <person name="Martinez A.T."/>
            <person name="Xiao Y."/>
            <person name="Gibbons J.G."/>
            <person name="Terashima K."/>
            <person name="Grigoriev I.V."/>
            <person name="Hibbett D."/>
        </authorList>
    </citation>
    <scope>NUCLEOTIDE SEQUENCE [LARGE SCALE GENOMIC DNA]</scope>
    <source>
        <strain evidence="9 10">TFB7810</strain>
    </source>
</reference>
<name>A0A9W8NRX8_9AGAR</name>
<evidence type="ECO:0000256" key="1">
    <source>
        <dbReference type="ARBA" id="ARBA00022598"/>
    </source>
</evidence>
<dbReference type="Pfam" id="PF02682">
    <property type="entry name" value="CT_C_D"/>
    <property type="match status" value="1"/>
</dbReference>
<dbReference type="AlphaFoldDB" id="A0A9W8NRX8"/>
<keyword evidence="4 6" id="KW-0067">ATP-binding</keyword>
<comment type="caution">
    <text evidence="9">The sequence shown here is derived from an EMBL/GenBank/DDBJ whole genome shotgun (WGS) entry which is preliminary data.</text>
</comment>
<dbReference type="Gene3D" id="3.30.1360.40">
    <property type="match status" value="1"/>
</dbReference>
<dbReference type="InterPro" id="IPR011761">
    <property type="entry name" value="ATP-grasp"/>
</dbReference>
<evidence type="ECO:0000256" key="3">
    <source>
        <dbReference type="ARBA" id="ARBA00022801"/>
    </source>
</evidence>
<dbReference type="PROSITE" id="PS50975">
    <property type="entry name" value="ATP_GRASP"/>
    <property type="match status" value="1"/>
</dbReference>
<dbReference type="SUPFAM" id="SSF56059">
    <property type="entry name" value="Glutathione synthetase ATP-binding domain-like"/>
    <property type="match status" value="1"/>
</dbReference>
<dbReference type="SMART" id="SM00878">
    <property type="entry name" value="Biotin_carb_C"/>
    <property type="match status" value="1"/>
</dbReference>
<dbReference type="Gene3D" id="3.30.470.20">
    <property type="entry name" value="ATP-grasp fold, B domain"/>
    <property type="match status" value="1"/>
</dbReference>
<protein>
    <submittedName>
        <fullName evidence="9">Allophanate hydrolase subunit 2-domain-containing protein</fullName>
    </submittedName>
</protein>
<dbReference type="InterPro" id="IPR003833">
    <property type="entry name" value="CT_C_D"/>
</dbReference>
<dbReference type="PROSITE" id="PS00866">
    <property type="entry name" value="CPSASE_1"/>
    <property type="match status" value="1"/>
</dbReference>
<dbReference type="InterPro" id="IPR011764">
    <property type="entry name" value="Biotin_carboxylation_dom"/>
</dbReference>
<dbReference type="GO" id="GO:0046872">
    <property type="term" value="F:metal ion binding"/>
    <property type="evidence" value="ECO:0007669"/>
    <property type="project" value="InterPro"/>
</dbReference>
<dbReference type="GO" id="GO:0016787">
    <property type="term" value="F:hydrolase activity"/>
    <property type="evidence" value="ECO:0007669"/>
    <property type="project" value="UniProtKB-KW"/>
</dbReference>
<dbReference type="InterPro" id="IPR005481">
    <property type="entry name" value="BC-like_N"/>
</dbReference>
<proteinExistence type="predicted"/>
<dbReference type="Pfam" id="PF02626">
    <property type="entry name" value="CT_A_B"/>
    <property type="match status" value="1"/>
</dbReference>
<dbReference type="Pfam" id="PF00289">
    <property type="entry name" value="Biotin_carb_N"/>
    <property type="match status" value="1"/>
</dbReference>
<dbReference type="PROSITE" id="PS00867">
    <property type="entry name" value="CPSASE_2"/>
    <property type="match status" value="1"/>
</dbReference>
<feature type="domain" description="ATP-grasp" evidence="7">
    <location>
        <begin position="125"/>
        <end position="327"/>
    </location>
</feature>
<dbReference type="SMART" id="SM00796">
    <property type="entry name" value="AHS1"/>
    <property type="match status" value="1"/>
</dbReference>
<dbReference type="Proteomes" id="UP001142393">
    <property type="component" value="Unassembled WGS sequence"/>
</dbReference>
<dbReference type="PANTHER" id="PTHR18866:SF128">
    <property type="entry name" value="UREA AMIDOLYASE"/>
    <property type="match status" value="1"/>
</dbReference>
<evidence type="ECO:0000256" key="5">
    <source>
        <dbReference type="ARBA" id="ARBA00023267"/>
    </source>
</evidence>
<dbReference type="Pfam" id="PF02786">
    <property type="entry name" value="CPSase_L_D2"/>
    <property type="match status" value="1"/>
</dbReference>
<keyword evidence="10" id="KW-1185">Reference proteome</keyword>
<evidence type="ECO:0000313" key="10">
    <source>
        <dbReference type="Proteomes" id="UP001142393"/>
    </source>
</evidence>
<evidence type="ECO:0000259" key="8">
    <source>
        <dbReference type="PROSITE" id="PS50979"/>
    </source>
</evidence>
<dbReference type="PANTHER" id="PTHR18866">
    <property type="entry name" value="CARBOXYLASE:PYRUVATE/ACETYL-COA/PROPIONYL-COA CARBOXYLASE"/>
    <property type="match status" value="1"/>
</dbReference>
<feature type="domain" description="Biotin carboxylation" evidence="8">
    <location>
        <begin position="3"/>
        <end position="483"/>
    </location>
</feature>
<sequence>MYTGEKLLIANRGEIAVRILRTAQEIGLATLTIYTPSDALAPHAILADEAVALPLTSGQSEFRAYCDSAVILSICKNHSVTLLHPGYGFLSENEEFARMVLDNGITWLGPSPDVIGTMGIKHQARQIAEKAGIPIVPGSRGLVMDKEEAIVIAHQVGFPVILKATAGGGGMGLVVCHDEPGLAQAFSHTSQYAKTLFHDSGLFIEHYFPVAHHIEVQIFGDGRGNVVHMGERECSIQRRHQKIIEESPSPFCLAHPELRTALINDAMKLGQLIQYGSAGTVEFIVDDISTKHYFLEMNTRIQVMFGLNHIKEVLPVILHLMQVEHPVTEAIHDIDIILMMIDFGLAQKQSELFPLQQQRFLSNAQHVVEARIYSENPHDSFKPCSGVLQHVDFRYGNHVPPWLRVDHWISTGTVLTQDFDPLLCKLIVTGSSRTEALDRMTKVLASVQIQGPPNNLDYLSQIISSVDFQEGKTTTDFLKNFAYIPHAFTVLSPGLETTVQDLPGHLIGLGVPVSGPMDPLAFRLANVLAGNAQEVEALESVIIADMDLALHFHVKAIIAVTGKEVIVEVNDIAHNMWAAIEVPQNAILRLRNKKDTSTGFRNYLAIRGGFPQIPKYLGSKATSIKFGGYQDRQLMMCDHLAIGSTNTSTLALPRRLPQDMIPIYPKQWQIYVLNGPHNDQEFVTSAEKIFSITWTVSGTSNRQGIRLESSEKISWTRANGGDGGSHPSNILDNGYALGTVNINGDTPVILTNEGPDMGGYVCLCTVVMGNLWKLGQLSAGDTIKFVPTTWDDARKIRNIWEDWINNVESSLSSHCVPKVLTAFTPEHNVWDLDPKLFTIFPTSTWSHKPGFDFRQAGDSAILVECGPMHVDLTMRAYIHSFELEVMKKGLTGIERFSPCIRSTMCHFSPKQITQKDLLSILIEATHALPNSVTDLNFPGRHFTFPVVLNDRWCHDAILQYMKTTRNKAIYLPSNVDYLAQNNGLGSAQIALQRIVQSDHLVLGVGFYLACPFTVPLDPRCRLVGQKMNPSRTYTPRGAVGLAGLVSAIYPVESPGGYQLYGRTLPSWQTWGRGSNFSMDRPWLLQPFDQIHFEVVTEEEYTKLEQSFDAGQYSFKMENCTFSMKEYAAFIKSVEAETILFRNKQAEAVLQQEQKEKVLLEEWIGEQRKYSTRSELNEIVSDGLVSLAAPLSAMIWKVLVNPGAIIQHEDEILFILEAMKTQIPVKAGKQHVGHVIRALGKGIREGGQVNLRDDLLFLE</sequence>
<dbReference type="SUPFAM" id="SSF52440">
    <property type="entry name" value="PreATP-grasp domain"/>
    <property type="match status" value="1"/>
</dbReference>
<evidence type="ECO:0000259" key="7">
    <source>
        <dbReference type="PROSITE" id="PS50975"/>
    </source>
</evidence>
<dbReference type="Gene3D" id="2.40.100.10">
    <property type="entry name" value="Cyclophilin-like"/>
    <property type="match status" value="2"/>
</dbReference>
<organism evidence="9 10">
    <name type="scientific">Lentinula detonsa</name>
    <dbReference type="NCBI Taxonomy" id="2804962"/>
    <lineage>
        <taxon>Eukaryota</taxon>
        <taxon>Fungi</taxon>
        <taxon>Dikarya</taxon>
        <taxon>Basidiomycota</taxon>
        <taxon>Agaricomycotina</taxon>
        <taxon>Agaricomycetes</taxon>
        <taxon>Agaricomycetidae</taxon>
        <taxon>Agaricales</taxon>
        <taxon>Marasmiineae</taxon>
        <taxon>Omphalotaceae</taxon>
        <taxon>Lentinula</taxon>
    </lineage>
</organism>
<dbReference type="InterPro" id="IPR003778">
    <property type="entry name" value="CT_A_B"/>
</dbReference>
<evidence type="ECO:0000256" key="4">
    <source>
        <dbReference type="ARBA" id="ARBA00022840"/>
    </source>
</evidence>
<keyword evidence="2 6" id="KW-0547">Nucleotide-binding</keyword>
<gene>
    <name evidence="9" type="ORF">DFH05DRAFT_525482</name>
</gene>
<dbReference type="InterPro" id="IPR011054">
    <property type="entry name" value="Rudment_hybrid_motif"/>
</dbReference>